<dbReference type="InterPro" id="IPR018551">
    <property type="entry name" value="DUF2007"/>
</dbReference>
<dbReference type="Proteomes" id="UP000183077">
    <property type="component" value="Unassembled WGS sequence"/>
</dbReference>
<dbReference type="AlphaFoldDB" id="A0A1H6UZJ6"/>
<evidence type="ECO:0000313" key="2">
    <source>
        <dbReference type="EMBL" id="SEI93475.1"/>
    </source>
</evidence>
<dbReference type="Pfam" id="PF09413">
    <property type="entry name" value="DUF2007"/>
    <property type="match status" value="1"/>
</dbReference>
<name>A0A1H6UZJ6_9FLAO</name>
<organism evidence="2 3">
    <name type="scientific">Myroides marinus</name>
    <dbReference type="NCBI Taxonomy" id="703342"/>
    <lineage>
        <taxon>Bacteria</taxon>
        <taxon>Pseudomonadati</taxon>
        <taxon>Bacteroidota</taxon>
        <taxon>Flavobacteriia</taxon>
        <taxon>Flavobacteriales</taxon>
        <taxon>Flavobacteriaceae</taxon>
        <taxon>Myroides</taxon>
    </lineage>
</organism>
<accession>A0A1H6UZJ6</accession>
<protein>
    <submittedName>
        <fullName evidence="2">Putative signal transducing protein</fullName>
    </submittedName>
</protein>
<evidence type="ECO:0000259" key="1">
    <source>
        <dbReference type="Pfam" id="PF09413"/>
    </source>
</evidence>
<dbReference type="SUPFAM" id="SSF54913">
    <property type="entry name" value="GlnB-like"/>
    <property type="match status" value="1"/>
</dbReference>
<evidence type="ECO:0000313" key="3">
    <source>
        <dbReference type="Proteomes" id="UP000183077"/>
    </source>
</evidence>
<gene>
    <name evidence="2" type="ORF">SAMN04488018_10767</name>
</gene>
<sequence>MSHKKLFAGSEIMVLAVRNLLEENNIPYIIRDDIESAIRVGYGTLDKAVHVLVEEEKLDRAKALLEENDLRE</sequence>
<dbReference type="InterPro" id="IPR011322">
    <property type="entry name" value="N-reg_PII-like_a/b"/>
</dbReference>
<dbReference type="GeneID" id="82257052"/>
<feature type="domain" description="DUF2007" evidence="1">
    <location>
        <begin position="7"/>
        <end position="67"/>
    </location>
</feature>
<reference evidence="2 3" key="1">
    <citation type="submission" date="2016-10" db="EMBL/GenBank/DDBJ databases">
        <authorList>
            <person name="de Groot N.N."/>
        </authorList>
    </citation>
    <scope>NUCLEOTIDE SEQUENCE [LARGE SCALE GENOMIC DNA]</scope>
    <source>
        <strain evidence="2 3">DSM 23048</strain>
    </source>
</reference>
<dbReference type="EMBL" id="FNYS01000007">
    <property type="protein sequence ID" value="SEI93475.1"/>
    <property type="molecule type" value="Genomic_DNA"/>
</dbReference>
<dbReference type="RefSeq" id="WP_074745940.1">
    <property type="nucleotide sequence ID" value="NZ_FNYS01000007.1"/>
</dbReference>
<proteinExistence type="predicted"/>
<dbReference type="Gene3D" id="3.30.70.790">
    <property type="entry name" value="UreE, C-terminal domain"/>
    <property type="match status" value="1"/>
</dbReference>